<gene>
    <name evidence="6" type="ORF">B0682_08840</name>
</gene>
<dbReference type="PROSITE" id="PS50122">
    <property type="entry name" value="CHEB"/>
    <property type="match status" value="1"/>
</dbReference>
<dbReference type="EC" id="3.1.1.61" evidence="2"/>
<feature type="active site" evidence="4">
    <location>
        <position position="256"/>
    </location>
</feature>
<dbReference type="EMBL" id="MUYT01000016">
    <property type="protein sequence ID" value="OOS19500.1"/>
    <property type="molecule type" value="Genomic_DNA"/>
</dbReference>
<evidence type="ECO:0000256" key="3">
    <source>
        <dbReference type="ARBA" id="ARBA00048267"/>
    </source>
</evidence>
<dbReference type="RefSeq" id="WP_078308347.1">
    <property type="nucleotide sequence ID" value="NZ_CP147511.1"/>
</dbReference>
<keyword evidence="4" id="KW-0145">Chemotaxis</keyword>
<dbReference type="InterPro" id="IPR000673">
    <property type="entry name" value="Sig_transdc_resp-reg_Me-estase"/>
</dbReference>
<protein>
    <recommendedName>
        <fullName evidence="2">protein-glutamate methylesterase</fullName>
        <ecNumber evidence="2">3.1.1.61</ecNumber>
    </recommendedName>
</protein>
<evidence type="ECO:0000256" key="4">
    <source>
        <dbReference type="PROSITE-ProRule" id="PRU00050"/>
    </source>
</evidence>
<dbReference type="Proteomes" id="UP000191094">
    <property type="component" value="Unassembled WGS sequence"/>
</dbReference>
<accession>A0A1T0CAX8</accession>
<dbReference type="Pfam" id="PF01339">
    <property type="entry name" value="CheB_methylest"/>
    <property type="match status" value="1"/>
</dbReference>
<feature type="active site" evidence="4">
    <location>
        <position position="136"/>
    </location>
</feature>
<keyword evidence="1 4" id="KW-0378">Hydrolase</keyword>
<sequence length="313" mass="35165">MMPRNPEDIKVVAVAESQQQRLALSDTIKSIGLNLVECVSSQALVHQKIPNNIDLWLVDSQYDEGLSRLIGQHASDAMLVGFSEAPYLNETQMYHRWQRKLKKRLAKILDMPDIYDTKRYQIKDNHWDYVVVLGASMGGPVAIKAFLDNLSPNLPICILLAHHFSPEMVQTLPRVLTRHNDWRCQLITTTQSLQVGKVLIAPTHQIIICDSNGRVILSREQWQCGYNPSINDILKNASDVYADQLIGIIFSGMGDDGCKYIDDIKANNSQIWVQDPNSSASPSQPQAMIDTGYPQFVGTPIELAKKLNEFVHG</sequence>
<dbReference type="InterPro" id="IPR035909">
    <property type="entry name" value="CheB_C"/>
</dbReference>
<keyword evidence="7" id="KW-1185">Reference proteome</keyword>
<evidence type="ECO:0000313" key="6">
    <source>
        <dbReference type="EMBL" id="OOS19500.1"/>
    </source>
</evidence>
<dbReference type="AlphaFoldDB" id="A0A1T0CAX8"/>
<feature type="domain" description="CheB-type methylesterase" evidence="5">
    <location>
        <begin position="130"/>
        <end position="313"/>
    </location>
</feature>
<evidence type="ECO:0000256" key="1">
    <source>
        <dbReference type="ARBA" id="ARBA00022801"/>
    </source>
</evidence>
<evidence type="ECO:0000259" key="5">
    <source>
        <dbReference type="PROSITE" id="PS50122"/>
    </source>
</evidence>
<feature type="active site" evidence="4">
    <location>
        <position position="163"/>
    </location>
</feature>
<reference evidence="6 7" key="1">
    <citation type="submission" date="2017-02" db="EMBL/GenBank/DDBJ databases">
        <title>Draft genome sequence of Moraxella lincolnii CCUG 9405T type strain.</title>
        <authorList>
            <person name="Salva-Serra F."/>
            <person name="Engstrom-Jakobsson H."/>
            <person name="Thorell K."/>
            <person name="Jaen-Luchoro D."/>
            <person name="Gonzales-Siles L."/>
            <person name="Karlsson R."/>
            <person name="Yazdan S."/>
            <person name="Boulund F."/>
            <person name="Johnning A."/>
            <person name="Engstrand L."/>
            <person name="Kristiansson E."/>
            <person name="Moore E."/>
        </authorList>
    </citation>
    <scope>NUCLEOTIDE SEQUENCE [LARGE SCALE GENOMIC DNA]</scope>
    <source>
        <strain evidence="6 7">CCUG 9405</strain>
    </source>
</reference>
<comment type="caution">
    <text evidence="6">The sequence shown here is derived from an EMBL/GenBank/DDBJ whole genome shotgun (WGS) entry which is preliminary data.</text>
</comment>
<dbReference type="GO" id="GO:0006935">
    <property type="term" value="P:chemotaxis"/>
    <property type="evidence" value="ECO:0007669"/>
    <property type="project" value="UniProtKB-UniRule"/>
</dbReference>
<evidence type="ECO:0000313" key="7">
    <source>
        <dbReference type="Proteomes" id="UP000191094"/>
    </source>
</evidence>
<dbReference type="PANTHER" id="PTHR42872">
    <property type="entry name" value="PROTEIN-GLUTAMATE METHYLESTERASE/PROTEIN-GLUTAMINE GLUTAMINASE"/>
    <property type="match status" value="1"/>
</dbReference>
<comment type="catalytic activity">
    <reaction evidence="3">
        <text>[protein]-L-glutamate 5-O-methyl ester + H2O = L-glutamyl-[protein] + methanol + H(+)</text>
        <dbReference type="Rhea" id="RHEA:23236"/>
        <dbReference type="Rhea" id="RHEA-COMP:10208"/>
        <dbReference type="Rhea" id="RHEA-COMP:10311"/>
        <dbReference type="ChEBI" id="CHEBI:15377"/>
        <dbReference type="ChEBI" id="CHEBI:15378"/>
        <dbReference type="ChEBI" id="CHEBI:17790"/>
        <dbReference type="ChEBI" id="CHEBI:29973"/>
        <dbReference type="ChEBI" id="CHEBI:82795"/>
        <dbReference type="EC" id="3.1.1.61"/>
    </reaction>
</comment>
<dbReference type="OrthoDB" id="9793421at2"/>
<dbReference type="Gene3D" id="3.40.50.180">
    <property type="entry name" value="Methylesterase CheB, C-terminal domain"/>
    <property type="match status" value="1"/>
</dbReference>
<dbReference type="GO" id="GO:0008984">
    <property type="term" value="F:protein-glutamate methylesterase activity"/>
    <property type="evidence" value="ECO:0007669"/>
    <property type="project" value="UniProtKB-EC"/>
</dbReference>
<dbReference type="GO" id="GO:0005737">
    <property type="term" value="C:cytoplasm"/>
    <property type="evidence" value="ECO:0007669"/>
    <property type="project" value="InterPro"/>
</dbReference>
<evidence type="ECO:0000256" key="2">
    <source>
        <dbReference type="ARBA" id="ARBA00039140"/>
    </source>
</evidence>
<dbReference type="STRING" id="90241.B0682_08840"/>
<name>A0A1T0CAX8_9GAMM</name>
<dbReference type="PANTHER" id="PTHR42872:SF6">
    <property type="entry name" value="PROTEIN-GLUTAMATE METHYLESTERASE_PROTEIN-GLUTAMINE GLUTAMINASE"/>
    <property type="match status" value="1"/>
</dbReference>
<organism evidence="6 7">
    <name type="scientific">Lwoffella lincolnii</name>
    <dbReference type="NCBI Taxonomy" id="90241"/>
    <lineage>
        <taxon>Bacteria</taxon>
        <taxon>Pseudomonadati</taxon>
        <taxon>Pseudomonadota</taxon>
        <taxon>Gammaproteobacteria</taxon>
        <taxon>Moraxellales</taxon>
        <taxon>Moraxellaceae</taxon>
        <taxon>Lwoffella</taxon>
    </lineage>
</organism>
<dbReference type="SUPFAM" id="SSF52738">
    <property type="entry name" value="Methylesterase CheB, C-terminal domain"/>
    <property type="match status" value="1"/>
</dbReference>
<proteinExistence type="predicted"/>
<dbReference type="GO" id="GO:0000156">
    <property type="term" value="F:phosphorelay response regulator activity"/>
    <property type="evidence" value="ECO:0007669"/>
    <property type="project" value="InterPro"/>
</dbReference>